<evidence type="ECO:0000313" key="1">
    <source>
        <dbReference type="EMBL" id="QAS51279.1"/>
    </source>
</evidence>
<dbReference type="KEGG" id="hli:HLI_03145"/>
<name>A0A410M989_9BACI</name>
<sequence length="66" mass="7749">MQYTEFLVEEGLEDVKRGVNATHILQELVLMRLHVGKSYSQERANEIVEEWERTGKSKLLQQSKNM</sequence>
<gene>
    <name evidence="1" type="ORF">HLI_03145</name>
</gene>
<evidence type="ECO:0000313" key="2">
    <source>
        <dbReference type="Proteomes" id="UP000287756"/>
    </source>
</evidence>
<organism evidence="1 2">
    <name type="scientific">Halobacillus litoralis</name>
    <dbReference type="NCBI Taxonomy" id="45668"/>
    <lineage>
        <taxon>Bacteria</taxon>
        <taxon>Bacillati</taxon>
        <taxon>Bacillota</taxon>
        <taxon>Bacilli</taxon>
        <taxon>Bacillales</taxon>
        <taxon>Bacillaceae</taxon>
        <taxon>Halobacillus</taxon>
    </lineage>
</organism>
<protein>
    <submittedName>
        <fullName evidence="1">Uncharacterized protein</fullName>
    </submittedName>
</protein>
<dbReference type="EMBL" id="CP026118">
    <property type="protein sequence ID" value="QAS51279.1"/>
    <property type="molecule type" value="Genomic_DNA"/>
</dbReference>
<reference evidence="1 2" key="1">
    <citation type="submission" date="2018-01" db="EMBL/GenBank/DDBJ databases">
        <title>The whole genome sequencing and assembly of Halobacillus litoralis ERB031 strain.</title>
        <authorList>
            <person name="Lee S.-J."/>
            <person name="Park M.-K."/>
            <person name="Kim J.-Y."/>
            <person name="Lee Y.-J."/>
            <person name="Yi H."/>
            <person name="Bahn Y.-S."/>
            <person name="Kim J.F."/>
            <person name="Lee D.-W."/>
        </authorList>
    </citation>
    <scope>NUCLEOTIDE SEQUENCE [LARGE SCALE GENOMIC DNA]</scope>
    <source>
        <strain evidence="1 2">ERB 031</strain>
    </source>
</reference>
<proteinExistence type="predicted"/>
<accession>A0A410M989</accession>
<dbReference type="Proteomes" id="UP000287756">
    <property type="component" value="Chromosome"/>
</dbReference>
<dbReference type="AlphaFoldDB" id="A0A410M989"/>